<dbReference type="SUPFAM" id="SSF54593">
    <property type="entry name" value="Glyoxalase/Bleomycin resistance protein/Dihydroxybiphenyl dioxygenase"/>
    <property type="match status" value="2"/>
</dbReference>
<dbReference type="Proteomes" id="UP000240322">
    <property type="component" value="Unassembled WGS sequence"/>
</dbReference>
<dbReference type="Gene3D" id="3.10.180.10">
    <property type="entry name" value="2,3-Dihydroxybiphenyl 1,2-Dioxygenase, domain 1"/>
    <property type="match status" value="2"/>
</dbReference>
<accession>A0A2R6AUT5</accession>
<protein>
    <recommendedName>
        <fullName evidence="1">VOC domain-containing protein</fullName>
    </recommendedName>
</protein>
<dbReference type="InterPro" id="IPR029068">
    <property type="entry name" value="Glyas_Bleomycin-R_OHBP_Dase"/>
</dbReference>
<feature type="domain" description="VOC" evidence="1">
    <location>
        <begin position="136"/>
        <end position="259"/>
    </location>
</feature>
<dbReference type="InterPro" id="IPR050383">
    <property type="entry name" value="GlyoxalaseI/FosfomycinResist"/>
</dbReference>
<dbReference type="EMBL" id="NEXE01000073">
    <property type="protein sequence ID" value="PSN90136.1"/>
    <property type="molecule type" value="Genomic_DNA"/>
</dbReference>
<dbReference type="AlphaFoldDB" id="A0A2R6AUT5"/>
<proteinExistence type="predicted"/>
<dbReference type="InterPro" id="IPR004360">
    <property type="entry name" value="Glyas_Fos-R_dOase_dom"/>
</dbReference>
<dbReference type="PROSITE" id="PS51819">
    <property type="entry name" value="VOC"/>
    <property type="match status" value="2"/>
</dbReference>
<comment type="caution">
    <text evidence="2">The sequence shown here is derived from an EMBL/GenBank/DDBJ whole genome shotgun (WGS) entry which is preliminary data.</text>
</comment>
<reference evidence="2 3" key="1">
    <citation type="submission" date="2017-04" db="EMBL/GenBank/DDBJ databases">
        <title>Novel microbial lineages endemic to geothermal iron-oxide mats fill important gaps in the evolutionary history of Archaea.</title>
        <authorList>
            <person name="Jay Z.J."/>
            <person name="Beam J.P."/>
            <person name="Dlakic M."/>
            <person name="Rusch D.B."/>
            <person name="Kozubal M.A."/>
            <person name="Inskeep W.P."/>
        </authorList>
    </citation>
    <scope>NUCLEOTIDE SEQUENCE [LARGE SCALE GENOMIC DNA]</scope>
    <source>
        <strain evidence="2">OSP_D</strain>
    </source>
</reference>
<feature type="domain" description="VOC" evidence="1">
    <location>
        <begin position="6"/>
        <end position="129"/>
    </location>
</feature>
<name>A0A2R6AUT5_9ARCH</name>
<evidence type="ECO:0000259" key="1">
    <source>
        <dbReference type="PROSITE" id="PS51819"/>
    </source>
</evidence>
<evidence type="ECO:0000313" key="2">
    <source>
        <dbReference type="EMBL" id="PSN90136.1"/>
    </source>
</evidence>
<dbReference type="InterPro" id="IPR037523">
    <property type="entry name" value="VOC_core"/>
</dbReference>
<dbReference type="CDD" id="cd06587">
    <property type="entry name" value="VOC"/>
    <property type="match status" value="1"/>
</dbReference>
<gene>
    <name evidence="2" type="ORF">B9Q03_07570</name>
</gene>
<sequence>MVMDVRFAYTGIRVTQLERALDFYAGLGLKVAERGVMSHGGVFVLLEDPRTGQRLELNWYPPTSPFNTPYTVGEALDHLGYGVEDARRSFHELVSRGAEPALEPWSERDGVSLAYIKDPDGIWIELFSSVKTTQLGLEYVGIRVTDLGRALRLYRDTMGLLESGRGTMSHGGVWVDLLDPWTMQKLELNWYPRGSRFDWAYEPGEALDHLGLTTERFDEDLERLREAGCELKLKPWLEGDTMIAFLEGTDGVWLELESKQ</sequence>
<dbReference type="PANTHER" id="PTHR21366">
    <property type="entry name" value="GLYOXALASE FAMILY PROTEIN"/>
    <property type="match status" value="1"/>
</dbReference>
<organism evidence="2 3">
    <name type="scientific">Candidatus Marsarchaeota G2 archaeon OSP_D</name>
    <dbReference type="NCBI Taxonomy" id="1978157"/>
    <lineage>
        <taxon>Archaea</taxon>
        <taxon>Candidatus Marsarchaeota</taxon>
        <taxon>Candidatus Marsarchaeota group 2</taxon>
    </lineage>
</organism>
<evidence type="ECO:0000313" key="3">
    <source>
        <dbReference type="Proteomes" id="UP000240322"/>
    </source>
</evidence>
<dbReference type="Pfam" id="PF00903">
    <property type="entry name" value="Glyoxalase"/>
    <property type="match status" value="2"/>
</dbReference>